<sequence>MRPRDDAPAGPVALLITVGRARALRDLVVSALLLAAAGVSLLFGVPSDPVFVAAAAAFCVGAVAAVLAAAGVDRRLGGRRLDPPAFRGVVTGVLAAGMFVIGVYTVRSGLLYGWLSVAAGALFLWLGVATVRRERRGADAE</sequence>
<keyword evidence="3" id="KW-1185">Reference proteome</keyword>
<name>A0ABD5W3Z3_9EURY</name>
<evidence type="ECO:0008006" key="4">
    <source>
        <dbReference type="Google" id="ProtNLM"/>
    </source>
</evidence>
<comment type="caution">
    <text evidence="2">The sequence shown here is derived from an EMBL/GenBank/DDBJ whole genome shotgun (WGS) entry which is preliminary data.</text>
</comment>
<dbReference type="Pfam" id="PF25957">
    <property type="entry name" value="DUF7994"/>
    <property type="match status" value="1"/>
</dbReference>
<dbReference type="Proteomes" id="UP001596461">
    <property type="component" value="Unassembled WGS sequence"/>
</dbReference>
<dbReference type="RefSeq" id="WP_284031861.1">
    <property type="nucleotide sequence ID" value="NZ_CP126154.1"/>
</dbReference>
<keyword evidence="1" id="KW-0472">Membrane</keyword>
<accession>A0ABD5W3Z3</accession>
<feature type="transmembrane region" description="Helical" evidence="1">
    <location>
        <begin position="27"/>
        <end position="45"/>
    </location>
</feature>
<evidence type="ECO:0000256" key="1">
    <source>
        <dbReference type="SAM" id="Phobius"/>
    </source>
</evidence>
<feature type="transmembrane region" description="Helical" evidence="1">
    <location>
        <begin position="51"/>
        <end position="72"/>
    </location>
</feature>
<gene>
    <name evidence="2" type="ORF">ACFQL9_00095</name>
</gene>
<dbReference type="AlphaFoldDB" id="A0ABD5W3Z3"/>
<dbReference type="GeneID" id="81123671"/>
<reference evidence="2 3" key="1">
    <citation type="journal article" date="2019" name="Int. J. Syst. Evol. Microbiol.">
        <title>The Global Catalogue of Microorganisms (GCM) 10K type strain sequencing project: providing services to taxonomists for standard genome sequencing and annotation.</title>
        <authorList>
            <consortium name="The Broad Institute Genomics Platform"/>
            <consortium name="The Broad Institute Genome Sequencing Center for Infectious Disease"/>
            <person name="Wu L."/>
            <person name="Ma J."/>
        </authorList>
    </citation>
    <scope>NUCLEOTIDE SEQUENCE [LARGE SCALE GENOMIC DNA]</scope>
    <source>
        <strain evidence="2 3">DT31</strain>
    </source>
</reference>
<proteinExistence type="predicted"/>
<evidence type="ECO:0000313" key="2">
    <source>
        <dbReference type="EMBL" id="MFC7068027.1"/>
    </source>
</evidence>
<feature type="transmembrane region" description="Helical" evidence="1">
    <location>
        <begin position="84"/>
        <end position="105"/>
    </location>
</feature>
<feature type="transmembrane region" description="Helical" evidence="1">
    <location>
        <begin position="111"/>
        <end position="131"/>
    </location>
</feature>
<dbReference type="EMBL" id="JBHTAH010000001">
    <property type="protein sequence ID" value="MFC7068027.1"/>
    <property type="molecule type" value="Genomic_DNA"/>
</dbReference>
<evidence type="ECO:0000313" key="3">
    <source>
        <dbReference type="Proteomes" id="UP001596461"/>
    </source>
</evidence>
<keyword evidence="1" id="KW-0812">Transmembrane</keyword>
<organism evidence="2 3">
    <name type="scientific">Halobaculum lipolyticum</name>
    <dbReference type="NCBI Taxonomy" id="3032001"/>
    <lineage>
        <taxon>Archaea</taxon>
        <taxon>Methanobacteriati</taxon>
        <taxon>Methanobacteriota</taxon>
        <taxon>Stenosarchaea group</taxon>
        <taxon>Halobacteria</taxon>
        <taxon>Halobacteriales</taxon>
        <taxon>Haloferacaceae</taxon>
        <taxon>Halobaculum</taxon>
    </lineage>
</organism>
<protein>
    <recommendedName>
        <fullName evidence="4">Integral membrane protein</fullName>
    </recommendedName>
</protein>
<dbReference type="InterPro" id="IPR058307">
    <property type="entry name" value="DUF7994"/>
</dbReference>
<keyword evidence="1" id="KW-1133">Transmembrane helix</keyword>